<reference evidence="3" key="2">
    <citation type="submission" date="2025-09" db="UniProtKB">
        <authorList>
            <consortium name="Ensembl"/>
        </authorList>
    </citation>
    <scope>IDENTIFICATION</scope>
</reference>
<organism evidence="3 4">
    <name type="scientific">Periophthalmus magnuspinnatus</name>
    <dbReference type="NCBI Taxonomy" id="409849"/>
    <lineage>
        <taxon>Eukaryota</taxon>
        <taxon>Metazoa</taxon>
        <taxon>Chordata</taxon>
        <taxon>Craniata</taxon>
        <taxon>Vertebrata</taxon>
        <taxon>Euteleostomi</taxon>
        <taxon>Actinopterygii</taxon>
        <taxon>Neopterygii</taxon>
        <taxon>Teleostei</taxon>
        <taxon>Neoteleostei</taxon>
        <taxon>Acanthomorphata</taxon>
        <taxon>Gobiaria</taxon>
        <taxon>Gobiiformes</taxon>
        <taxon>Gobioidei</taxon>
        <taxon>Gobiidae</taxon>
        <taxon>Oxudercinae</taxon>
        <taxon>Periophthalmus</taxon>
    </lineage>
</organism>
<dbReference type="PANTHER" id="PTHR15885:SF1">
    <property type="entry name" value="COILED-COIL DOMAIN-CONTAINING PROTEIN 174"/>
    <property type="match status" value="1"/>
</dbReference>
<sequence length="78" mass="8893">MDKKKPFSVTASSLVDLKAEFYRKRGSLSKKNLAQKDAEQLAEEQDNLNAARRKLEEKAKLYEQMSKGDLPGRSRCMS</sequence>
<name>A0A3B3ZDF0_9GOBI</name>
<evidence type="ECO:0000313" key="3">
    <source>
        <dbReference type="Ensembl" id="ENSPMGP00000002421.1"/>
    </source>
</evidence>
<accession>A0A3B3ZDF0</accession>
<dbReference type="Proteomes" id="UP000261520">
    <property type="component" value="Unplaced"/>
</dbReference>
<reference evidence="3" key="1">
    <citation type="submission" date="2025-08" db="UniProtKB">
        <authorList>
            <consortium name="Ensembl"/>
        </authorList>
    </citation>
    <scope>IDENTIFICATION</scope>
</reference>
<feature type="coiled-coil region" evidence="2">
    <location>
        <begin position="31"/>
        <end position="65"/>
    </location>
</feature>
<dbReference type="STRING" id="409849.ENSPMGP00000002421"/>
<evidence type="ECO:0000313" key="4">
    <source>
        <dbReference type="Proteomes" id="UP000261520"/>
    </source>
</evidence>
<evidence type="ECO:0000256" key="1">
    <source>
        <dbReference type="ARBA" id="ARBA00023054"/>
    </source>
</evidence>
<keyword evidence="1 2" id="KW-0175">Coiled coil</keyword>
<dbReference type="GO" id="GO:0005634">
    <property type="term" value="C:nucleus"/>
    <property type="evidence" value="ECO:0007669"/>
    <property type="project" value="TreeGrafter"/>
</dbReference>
<dbReference type="InterPro" id="IPR025066">
    <property type="entry name" value="CCDC174-like"/>
</dbReference>
<dbReference type="Ensembl" id="ENSPMGT00000002567.1">
    <property type="protein sequence ID" value="ENSPMGP00000002421.1"/>
    <property type="gene ID" value="ENSPMGG00000002130.1"/>
</dbReference>
<proteinExistence type="predicted"/>
<protein>
    <submittedName>
        <fullName evidence="3">Uncharacterized protein</fullName>
    </submittedName>
</protein>
<keyword evidence="4" id="KW-1185">Reference proteome</keyword>
<evidence type="ECO:0000256" key="2">
    <source>
        <dbReference type="SAM" id="Coils"/>
    </source>
</evidence>
<dbReference type="PANTHER" id="PTHR15885">
    <property type="entry name" value="COILED-COIL DOMAIN-CONTAINING PROTEIN 174"/>
    <property type="match status" value="1"/>
</dbReference>
<dbReference type="AlphaFoldDB" id="A0A3B3ZDF0"/>